<organism evidence="17 18">
    <name type="scientific">Clostridium symbiosum</name>
    <name type="common">Bacteroides symbiosus</name>
    <dbReference type="NCBI Taxonomy" id="1512"/>
    <lineage>
        <taxon>Bacteria</taxon>
        <taxon>Bacillati</taxon>
        <taxon>Bacillota</taxon>
        <taxon>Clostridia</taxon>
        <taxon>Lachnospirales</taxon>
        <taxon>Lachnospiraceae</taxon>
        <taxon>Otoolea</taxon>
    </lineage>
</organism>
<dbReference type="Gene3D" id="3.90.320.10">
    <property type="match status" value="1"/>
</dbReference>
<dbReference type="GO" id="GO:0043138">
    <property type="term" value="F:3'-5' DNA helicase activity"/>
    <property type="evidence" value="ECO:0007669"/>
    <property type="project" value="UniProtKB-UniRule"/>
</dbReference>
<dbReference type="SUPFAM" id="SSF52540">
    <property type="entry name" value="P-loop containing nucleoside triphosphate hydrolases"/>
    <property type="match status" value="1"/>
</dbReference>
<dbReference type="GO" id="GO:0033202">
    <property type="term" value="C:DNA helicase complex"/>
    <property type="evidence" value="ECO:0007669"/>
    <property type="project" value="TreeGrafter"/>
</dbReference>
<comment type="caution">
    <text evidence="17">The sequence shown here is derived from an EMBL/GenBank/DDBJ whole genome shotgun (WGS) entry which is preliminary data.</text>
</comment>
<keyword evidence="3 13" id="KW-0227">DNA damage</keyword>
<dbReference type="GO" id="GO:0000724">
    <property type="term" value="P:double-strand break repair via homologous recombination"/>
    <property type="evidence" value="ECO:0007669"/>
    <property type="project" value="UniProtKB-UniRule"/>
</dbReference>
<accession>A0AAW5F2C7</accession>
<keyword evidence="8 13" id="KW-0238">DNA-binding</keyword>
<evidence type="ECO:0000256" key="5">
    <source>
        <dbReference type="ARBA" id="ARBA00022806"/>
    </source>
</evidence>
<comment type="catalytic activity">
    <reaction evidence="11 13">
        <text>Couples ATP hydrolysis with the unwinding of duplex DNA by translocating in the 3'-5' direction.</text>
        <dbReference type="EC" id="5.6.2.4"/>
    </reaction>
</comment>
<evidence type="ECO:0000256" key="13">
    <source>
        <dbReference type="HAMAP-Rule" id="MF_01451"/>
    </source>
</evidence>
<evidence type="ECO:0000256" key="11">
    <source>
        <dbReference type="ARBA" id="ARBA00034617"/>
    </source>
</evidence>
<dbReference type="Pfam" id="PF12705">
    <property type="entry name" value="PDDEXK_1"/>
    <property type="match status" value="1"/>
</dbReference>
<proteinExistence type="inferred from homology"/>
<comment type="subunit">
    <text evidence="13">Heterodimer of AddA and AddB/RexB.</text>
</comment>
<dbReference type="Proteomes" id="UP001203136">
    <property type="component" value="Unassembled WGS sequence"/>
</dbReference>
<evidence type="ECO:0000256" key="4">
    <source>
        <dbReference type="ARBA" id="ARBA00022801"/>
    </source>
</evidence>
<dbReference type="GO" id="GO:0008408">
    <property type="term" value="F:3'-5' exonuclease activity"/>
    <property type="evidence" value="ECO:0007669"/>
    <property type="project" value="UniProtKB-UniRule"/>
</dbReference>
<dbReference type="Gene3D" id="3.40.50.300">
    <property type="entry name" value="P-loop containing nucleotide triphosphate hydrolases"/>
    <property type="match status" value="4"/>
</dbReference>
<dbReference type="HAMAP" id="MF_01451">
    <property type="entry name" value="AddA"/>
    <property type="match status" value="1"/>
</dbReference>
<keyword evidence="7 13" id="KW-0067">ATP-binding</keyword>
<evidence type="ECO:0000256" key="8">
    <source>
        <dbReference type="ARBA" id="ARBA00023125"/>
    </source>
</evidence>
<dbReference type="NCBIfam" id="TIGR02785">
    <property type="entry name" value="addA_Gpos"/>
    <property type="match status" value="1"/>
</dbReference>
<evidence type="ECO:0000256" key="1">
    <source>
        <dbReference type="ARBA" id="ARBA00022722"/>
    </source>
</evidence>
<evidence type="ECO:0000259" key="15">
    <source>
        <dbReference type="PROSITE" id="PS51198"/>
    </source>
</evidence>
<comment type="similarity">
    <text evidence="13">Belongs to the helicase family. AddA subfamily.</text>
</comment>
<dbReference type="PROSITE" id="PS51198">
    <property type="entry name" value="UVRD_HELICASE_ATP_BIND"/>
    <property type="match status" value="1"/>
</dbReference>
<comment type="catalytic activity">
    <reaction evidence="12 13">
        <text>ATP + H2O = ADP + phosphate + H(+)</text>
        <dbReference type="Rhea" id="RHEA:13065"/>
        <dbReference type="ChEBI" id="CHEBI:15377"/>
        <dbReference type="ChEBI" id="CHEBI:15378"/>
        <dbReference type="ChEBI" id="CHEBI:30616"/>
        <dbReference type="ChEBI" id="CHEBI:43474"/>
        <dbReference type="ChEBI" id="CHEBI:456216"/>
        <dbReference type="EC" id="5.6.2.4"/>
    </reaction>
</comment>
<evidence type="ECO:0000256" key="12">
    <source>
        <dbReference type="ARBA" id="ARBA00048988"/>
    </source>
</evidence>
<gene>
    <name evidence="13 17" type="primary">addA</name>
    <name evidence="17" type="ORF">K5I21_11280</name>
</gene>
<dbReference type="RefSeq" id="WP_021641210.1">
    <property type="nucleotide sequence ID" value="NZ_JADMPA010000051.1"/>
</dbReference>
<dbReference type="Pfam" id="PF13361">
    <property type="entry name" value="UvrD_C"/>
    <property type="match status" value="1"/>
</dbReference>
<evidence type="ECO:0000256" key="9">
    <source>
        <dbReference type="ARBA" id="ARBA00023204"/>
    </source>
</evidence>
<dbReference type="InterPro" id="IPR011335">
    <property type="entry name" value="Restrct_endonuc-II-like"/>
</dbReference>
<feature type="binding site" evidence="14">
    <location>
        <begin position="24"/>
        <end position="31"/>
    </location>
    <ligand>
        <name>ATP</name>
        <dbReference type="ChEBI" id="CHEBI:30616"/>
    </ligand>
</feature>
<keyword evidence="2 13" id="KW-0547">Nucleotide-binding</keyword>
<dbReference type="GO" id="GO:0005829">
    <property type="term" value="C:cytosol"/>
    <property type="evidence" value="ECO:0007669"/>
    <property type="project" value="TreeGrafter"/>
</dbReference>
<sequence>MTVNWTKEQKAVIESRNRNLLVSAAAGSGKTAVLVERIIRMITGDSPIDIDRLLVMTFTKAAAAEMRERIQAAIEKKLEEDPGNEHLQQQAVTVQFAQITTIDSFCLHILREHFDCIDIDPAFRVGDEGEMLLLRAEVLQELMEDSYANGGEAFERFVDTYSIGKADGGIEDYIMQVFSFAQSNPWPDKWFEHCRKELETTDFGELDRTEWMRFLLEDVRTQAEEWERQLEDAVKLCMEEDGPEPYLPMVNEDLCNVRQLISACGSYLEFSSAAERFTFSRMAAIRGKNSTVNPDKKEAVSECRKRIKKSVEKMREQYLFESPEKTLEDMEAGKESILMLLALAEEFAARFREKKREKNVVDFNDLEHFALEVLTEAGTGTPGPVADELSRQFDEILVDEYQDSNLVQETLIHCISRERFGSPNVFMVGDVKQSIYKFRLARPELFLEKYNSYTSEESLYQKIELHQNFRSRDTVLMSINDIFFRIMTKKLGNIEYTDETALHPGASFEPYEGRKQGELDTELLLINTAGSELEGLDDDISDYTARELEAGMIAGKIRELTGEENGMAVWDKDEKCYRPARYGDIVILLRSVSGWAESFTEILAHQGIPAFAESRTGYFDTVEVETVLNLLAVIDNPIQDIPLASVLKAPFCGLADRELAHITAVCKRNIEKGRDRGLYSAVMNFLSESRADSEHGPEGEKSGTDELFNDAAIAEKLEKTVKLIEGLRKMAVYLPMHSLLHRIFDLTGYYDYVSAMPAGETRRANLDMLVEKASSYEATSYRGVFHFIKYIEKLKKYNTDFGEASTVNEQGNTVRIMSIHKSKGLEFPIVIVAGMGKMFNKQDTRGKILIDSEFGIGTDYLDSRKRLKGPTLKKNVMKRRMELEALGEELRVLYVAMTRAKEKLIMTASDKNLDGRMEKWRQISLYGGQVPYTILTMAGSCLDWLLMSIRESGCRISVTRVKAEDQLVNEIEEQLSKKVSREELLNRDPDRIYDAAYRKRLETSFHFRYPYEADVALNTKMSVSELKKEGMEAEEETAFLPTLPVFMEEEEVREGGTSRGTAYHRAMELLPFSQITSEDEVTRLLNQYTEEGKLAKEARDMIWPPDIYRFFTTKLGKRMQAAAQSGKLYKEKQFVMGIPAREMGDWDSDELVLIQGIIDAWFEEEDGLILVDYKTDYVNDTQILVKRYKTQLDYYEKALTQMLGRNVKERYIYSYRLGLIAV</sequence>
<feature type="domain" description="UvrD-like helicase ATP-binding" evidence="15">
    <location>
        <begin position="3"/>
        <end position="472"/>
    </location>
</feature>
<dbReference type="EC" id="5.6.2.4" evidence="13"/>
<evidence type="ECO:0000256" key="6">
    <source>
        <dbReference type="ARBA" id="ARBA00022839"/>
    </source>
</evidence>
<dbReference type="PROSITE" id="PS51217">
    <property type="entry name" value="UVRD_HELICASE_CTER"/>
    <property type="match status" value="1"/>
</dbReference>
<evidence type="ECO:0000313" key="17">
    <source>
        <dbReference type="EMBL" id="MCK0086441.1"/>
    </source>
</evidence>
<dbReference type="EC" id="3.1.-.-" evidence="13"/>
<keyword evidence="4 13" id="KW-0378">Hydrolase</keyword>
<evidence type="ECO:0000256" key="3">
    <source>
        <dbReference type="ARBA" id="ARBA00022763"/>
    </source>
</evidence>
<dbReference type="GO" id="GO:0005524">
    <property type="term" value="F:ATP binding"/>
    <property type="evidence" value="ECO:0007669"/>
    <property type="project" value="UniProtKB-UniRule"/>
</dbReference>
<dbReference type="InterPro" id="IPR027417">
    <property type="entry name" value="P-loop_NTPase"/>
</dbReference>
<dbReference type="InterPro" id="IPR014017">
    <property type="entry name" value="DNA_helicase_UvrD-like_C"/>
</dbReference>
<keyword evidence="5 13" id="KW-0347">Helicase</keyword>
<protein>
    <recommendedName>
        <fullName evidence="13">ATP-dependent helicase/nuclease subunit A</fullName>
        <ecNumber evidence="13">3.1.-.-</ecNumber>
        <ecNumber evidence="13">5.6.2.4</ecNumber>
    </recommendedName>
    <alternativeName>
        <fullName evidence="13">ATP-dependent helicase/nuclease AddA</fullName>
    </alternativeName>
    <alternativeName>
        <fullName evidence="13">DNA 3'-5' helicase AddA</fullName>
    </alternativeName>
</protein>
<evidence type="ECO:0000256" key="14">
    <source>
        <dbReference type="PROSITE-ProRule" id="PRU00560"/>
    </source>
</evidence>
<dbReference type="InterPro" id="IPR000212">
    <property type="entry name" value="DNA_helicase_UvrD/REP"/>
</dbReference>
<dbReference type="Pfam" id="PF00580">
    <property type="entry name" value="UvrD-helicase"/>
    <property type="match status" value="1"/>
</dbReference>
<dbReference type="PANTHER" id="PTHR11070:SF48">
    <property type="entry name" value="ATP-DEPENDENT HELICASE_NUCLEASE SUBUNIT A"/>
    <property type="match status" value="1"/>
</dbReference>
<evidence type="ECO:0000256" key="2">
    <source>
        <dbReference type="ARBA" id="ARBA00022741"/>
    </source>
</evidence>
<keyword evidence="1 13" id="KW-0540">Nuclease</keyword>
<comment type="cofactor">
    <cofactor evidence="13">
        <name>Mg(2+)</name>
        <dbReference type="ChEBI" id="CHEBI:18420"/>
    </cofactor>
</comment>
<dbReference type="InterPro" id="IPR014152">
    <property type="entry name" value="AddA"/>
</dbReference>
<reference evidence="17" key="1">
    <citation type="journal article" date="2022" name="Cell Host Microbe">
        <title>Colonization of the live biotherapeutic product VE303 and modulation of the microbiota and metabolites in healthy volunteers.</title>
        <authorList>
            <person name="Dsouza M."/>
            <person name="Menon R."/>
            <person name="Crossette E."/>
            <person name="Bhattarai S.K."/>
            <person name="Schneider J."/>
            <person name="Kim Y.G."/>
            <person name="Reddy S."/>
            <person name="Caballero S."/>
            <person name="Felix C."/>
            <person name="Cornacchione L."/>
            <person name="Hendrickson J."/>
            <person name="Watson A.R."/>
            <person name="Minot S.S."/>
            <person name="Greenfield N."/>
            <person name="Schopf L."/>
            <person name="Szabady R."/>
            <person name="Patarroyo J."/>
            <person name="Smith W."/>
            <person name="Harrison P."/>
            <person name="Kuijper E.J."/>
            <person name="Kelly C.P."/>
            <person name="Olle B."/>
            <person name="Bobilev D."/>
            <person name="Silber J.L."/>
            <person name="Bucci V."/>
            <person name="Roberts B."/>
            <person name="Faith J."/>
            <person name="Norman J.M."/>
        </authorList>
    </citation>
    <scope>NUCLEOTIDE SEQUENCE</scope>
    <source>
        <strain evidence="17">VE303-04</strain>
    </source>
</reference>
<comment type="function">
    <text evidence="13">The heterodimer acts as both an ATP-dependent DNA helicase and an ATP-dependent, dual-direction single-stranded exonuclease. Recognizes the chi site generating a DNA molecule suitable for the initiation of homologous recombination. The AddA nuclease domain is required for chi fragment generation; this subunit has the helicase and 3' -&gt; 5' nuclease activities.</text>
</comment>
<dbReference type="SUPFAM" id="SSF52980">
    <property type="entry name" value="Restriction endonuclease-like"/>
    <property type="match status" value="1"/>
</dbReference>
<name>A0AAW5F2C7_CLOSY</name>
<keyword evidence="6 13" id="KW-0269">Exonuclease</keyword>
<dbReference type="InterPro" id="IPR014016">
    <property type="entry name" value="UvrD-like_ATP-bd"/>
</dbReference>
<dbReference type="EMBL" id="JAINVB010000001">
    <property type="protein sequence ID" value="MCK0086441.1"/>
    <property type="molecule type" value="Genomic_DNA"/>
</dbReference>
<feature type="domain" description="UvrD-like helicase C-terminal" evidence="16">
    <location>
        <begin position="503"/>
        <end position="824"/>
    </location>
</feature>
<evidence type="ECO:0000256" key="7">
    <source>
        <dbReference type="ARBA" id="ARBA00022840"/>
    </source>
</evidence>
<dbReference type="PANTHER" id="PTHR11070">
    <property type="entry name" value="UVRD / RECB / PCRA DNA HELICASE FAMILY MEMBER"/>
    <property type="match status" value="1"/>
</dbReference>
<dbReference type="AlphaFoldDB" id="A0AAW5F2C7"/>
<dbReference type="InterPro" id="IPR038726">
    <property type="entry name" value="PDDEXK_AddAB-type"/>
</dbReference>
<evidence type="ECO:0000313" key="18">
    <source>
        <dbReference type="Proteomes" id="UP001203136"/>
    </source>
</evidence>
<evidence type="ECO:0000259" key="16">
    <source>
        <dbReference type="PROSITE" id="PS51217"/>
    </source>
</evidence>
<dbReference type="GO" id="GO:0003690">
    <property type="term" value="F:double-stranded DNA binding"/>
    <property type="evidence" value="ECO:0007669"/>
    <property type="project" value="UniProtKB-UniRule"/>
</dbReference>
<keyword evidence="9 13" id="KW-0234">DNA repair</keyword>
<dbReference type="InterPro" id="IPR011604">
    <property type="entry name" value="PDDEXK-like_dom_sf"/>
</dbReference>
<keyword evidence="10 13" id="KW-0413">Isomerase</keyword>
<evidence type="ECO:0000256" key="10">
    <source>
        <dbReference type="ARBA" id="ARBA00023235"/>
    </source>
</evidence>
<dbReference type="CDD" id="cd17932">
    <property type="entry name" value="DEXQc_UvrD"/>
    <property type="match status" value="1"/>
</dbReference>